<sequence length="667" mass="74834">MATRRPVDPFTGHNSPGPHHGTYRGRAGTIAQPFQTPEPGPSGTPNQQEQFPSLGGLYAHLPSMGEAARGYYPYDPAQTPTPTPRNPHPFSQLRAVHSPLPAPVPQHPLHYGPPGLLSPAFYPTEGTMAPQSMRAGAQGQAGYFEQIPDLNKPFSTVAMREEMPIGSFVHTRQAPRWGVIKISNIPYSVTKNEIAQFVGRPARLIKGCPIHIIMERSTAKTMDCFVETETQEAAQRTVDRINSIYETGRAPRLGLRRVDVEYSNQDALLKDLFPRAKCIAWEDGMPRELPNTDPYSTGFSGFITSEEIVGAIRHAEIPHRSPFSVKCPQRTYESTISTLYKFPWYATMLYTVDDRNQLFDLTKRHLISLASRIDRTQTMGLDQNLLRDLLYAGFNCPAFNERQKYTLCVNSNLAPEIARFPDISKWFPFDTLVQLPDFNKDTILVSPLSFFIGVHSRLFNLLPFSWTKDAYVSFFQYYANLISRGTIPDHGIPHLTNTFPQERNDLRSPYGRVWFEWPSNITKKVLWEKAVRTEMQILGNLVLTGWVTKDNEAKARLAAAGPSSSTRHDTRRTLSGSVAGSEESLGLQTSSRLEIFATPSRRVTEAGPSHCPEREEADETPRPFNDSDQSPWTRRLLMFPPGTAREGFNFGHRNTKSSPGNLTPSGV</sequence>
<dbReference type="EMBL" id="ML736854">
    <property type="protein sequence ID" value="KAE8398548.1"/>
    <property type="molecule type" value="Genomic_DNA"/>
</dbReference>
<feature type="region of interest" description="Disordered" evidence="1">
    <location>
        <begin position="557"/>
        <end position="667"/>
    </location>
</feature>
<dbReference type="OrthoDB" id="336240at2759"/>
<dbReference type="AlphaFoldDB" id="A0A5N7CYD5"/>
<organism evidence="2 3">
    <name type="scientific">Aspergillus pseudonomiae</name>
    <dbReference type="NCBI Taxonomy" id="1506151"/>
    <lineage>
        <taxon>Eukaryota</taxon>
        <taxon>Fungi</taxon>
        <taxon>Dikarya</taxon>
        <taxon>Ascomycota</taxon>
        <taxon>Pezizomycotina</taxon>
        <taxon>Eurotiomycetes</taxon>
        <taxon>Eurotiomycetidae</taxon>
        <taxon>Eurotiales</taxon>
        <taxon>Aspergillaceae</taxon>
        <taxon>Aspergillus</taxon>
        <taxon>Aspergillus subgen. Circumdati</taxon>
    </lineage>
</organism>
<feature type="compositionally biased region" description="Polar residues" evidence="1">
    <location>
        <begin position="656"/>
        <end position="667"/>
    </location>
</feature>
<evidence type="ECO:0000313" key="3">
    <source>
        <dbReference type="Proteomes" id="UP000325579"/>
    </source>
</evidence>
<gene>
    <name evidence="2" type="ORF">BDV37DRAFT_288391</name>
</gene>
<dbReference type="RefSeq" id="XP_031935867.1">
    <property type="nucleotide sequence ID" value="XM_032088264.1"/>
</dbReference>
<dbReference type="InterPro" id="IPR035979">
    <property type="entry name" value="RBD_domain_sf"/>
</dbReference>
<keyword evidence="3" id="KW-1185">Reference proteome</keyword>
<protein>
    <recommendedName>
        <fullName evidence="4">RRM domain-containing protein</fullName>
    </recommendedName>
</protein>
<proteinExistence type="predicted"/>
<dbReference type="GO" id="GO:0003676">
    <property type="term" value="F:nucleic acid binding"/>
    <property type="evidence" value="ECO:0007669"/>
    <property type="project" value="InterPro"/>
</dbReference>
<evidence type="ECO:0000313" key="2">
    <source>
        <dbReference type="EMBL" id="KAE8398548.1"/>
    </source>
</evidence>
<dbReference type="Gene3D" id="3.30.70.330">
    <property type="match status" value="1"/>
</dbReference>
<accession>A0A5N7CYD5</accession>
<dbReference type="Proteomes" id="UP000325579">
    <property type="component" value="Unassembled WGS sequence"/>
</dbReference>
<name>A0A5N7CYD5_9EURO</name>
<feature type="region of interest" description="Disordered" evidence="1">
    <location>
        <begin position="1"/>
        <end position="54"/>
    </location>
</feature>
<reference evidence="2 3" key="1">
    <citation type="submission" date="2019-04" db="EMBL/GenBank/DDBJ databases">
        <authorList>
            <consortium name="DOE Joint Genome Institute"/>
            <person name="Mondo S."/>
            <person name="Kjaerbolling I."/>
            <person name="Vesth T."/>
            <person name="Frisvad J.C."/>
            <person name="Nybo J.L."/>
            <person name="Theobald S."/>
            <person name="Kildgaard S."/>
            <person name="Isbrandt T."/>
            <person name="Kuo A."/>
            <person name="Sato A."/>
            <person name="Lyhne E.K."/>
            <person name="Kogle M.E."/>
            <person name="Wiebenga A."/>
            <person name="Kun R.S."/>
            <person name="Lubbers R.J."/>
            <person name="Makela M.R."/>
            <person name="Barry K."/>
            <person name="Chovatia M."/>
            <person name="Clum A."/>
            <person name="Daum C."/>
            <person name="Haridas S."/>
            <person name="He G."/>
            <person name="LaButti K."/>
            <person name="Lipzen A."/>
            <person name="Riley R."/>
            <person name="Salamov A."/>
            <person name="Simmons B.A."/>
            <person name="Magnuson J.K."/>
            <person name="Henrissat B."/>
            <person name="Mortensen U.H."/>
            <person name="Larsen T.O."/>
            <person name="Devries R.P."/>
            <person name="Grigoriev I.V."/>
            <person name="Machida M."/>
            <person name="Baker S.E."/>
            <person name="Andersen M.R."/>
            <person name="Cantor M.N."/>
            <person name="Hua S.X."/>
        </authorList>
    </citation>
    <scope>NUCLEOTIDE SEQUENCE [LARGE SCALE GENOMIC DNA]</scope>
    <source>
        <strain evidence="2 3">CBS 119388</strain>
    </source>
</reference>
<evidence type="ECO:0000256" key="1">
    <source>
        <dbReference type="SAM" id="MobiDB-lite"/>
    </source>
</evidence>
<dbReference type="InterPro" id="IPR012677">
    <property type="entry name" value="Nucleotide-bd_a/b_plait_sf"/>
</dbReference>
<dbReference type="GeneID" id="43672955"/>
<dbReference type="SUPFAM" id="SSF54928">
    <property type="entry name" value="RNA-binding domain, RBD"/>
    <property type="match status" value="1"/>
</dbReference>
<evidence type="ECO:0008006" key="4">
    <source>
        <dbReference type="Google" id="ProtNLM"/>
    </source>
</evidence>